<dbReference type="GO" id="GO:0016491">
    <property type="term" value="F:oxidoreductase activity"/>
    <property type="evidence" value="ECO:0007669"/>
    <property type="project" value="InterPro"/>
</dbReference>
<dbReference type="Pfam" id="PF01593">
    <property type="entry name" value="Amino_oxidase"/>
    <property type="match status" value="1"/>
</dbReference>
<dbReference type="InterPro" id="IPR002937">
    <property type="entry name" value="Amino_oxidase"/>
</dbReference>
<accession>A0AAV1I6K7</accession>
<dbReference type="PANTHER" id="PTHR42923:SF46">
    <property type="entry name" value="AMINE OXIDASE"/>
    <property type="match status" value="1"/>
</dbReference>
<dbReference type="EMBL" id="CAUYUE010000005">
    <property type="protein sequence ID" value="CAK0779309.1"/>
    <property type="molecule type" value="Genomic_DNA"/>
</dbReference>
<sequence length="381" mass="41339">MVPLLAAVVDFDSSQETYERYDSMTALELFQKFGVSRALYEEFLRPLLLVGLFAPPEELSAAAVLGTFYFYTLAHQNDFDVCWARGNVSEVVFAPLVDRIERAGGSIVGGRLVSDLRLDPATGAVNAVVSRDREGNQTVHQADAVVFAIGITGMQKLVSACPVLASREEFRRINNLHSIDCIATRLWFDRRVSTQFPANVLGKGFEESTGGTFFNLNDLQDEYRDEPGAVIAADFYHSNALMAMDDADIVAKVHRNLVTCEPGFAGAQVVDSAVLRFPKAVTHFSAGSYSSRPLQTTSLPNVFMAGDWVKGVPHGANGLSQERAYVTGLRAANFVVDRLGVGAHASILPVEPDEPYISTLKGVAKGVKSGLESLGIRSPFL</sequence>
<feature type="domain" description="Amine oxidase" evidence="1">
    <location>
        <begin position="22"/>
        <end position="333"/>
    </location>
</feature>
<dbReference type="Gene3D" id="3.90.660.50">
    <property type="match status" value="1"/>
</dbReference>
<evidence type="ECO:0000313" key="2">
    <source>
        <dbReference type="EMBL" id="CAK0779309.1"/>
    </source>
</evidence>
<dbReference type="InterPro" id="IPR036188">
    <property type="entry name" value="FAD/NAD-bd_sf"/>
</dbReference>
<proteinExistence type="predicted"/>
<evidence type="ECO:0000313" key="3">
    <source>
        <dbReference type="Proteomes" id="UP001314263"/>
    </source>
</evidence>
<dbReference type="PANTHER" id="PTHR42923">
    <property type="entry name" value="PROTOPORPHYRINOGEN OXIDASE"/>
    <property type="match status" value="1"/>
</dbReference>
<organism evidence="2 3">
    <name type="scientific">Coccomyxa viridis</name>
    <dbReference type="NCBI Taxonomy" id="1274662"/>
    <lineage>
        <taxon>Eukaryota</taxon>
        <taxon>Viridiplantae</taxon>
        <taxon>Chlorophyta</taxon>
        <taxon>core chlorophytes</taxon>
        <taxon>Trebouxiophyceae</taxon>
        <taxon>Trebouxiophyceae incertae sedis</taxon>
        <taxon>Coccomyxaceae</taxon>
        <taxon>Coccomyxa</taxon>
    </lineage>
</organism>
<dbReference type="Gene3D" id="3.50.50.60">
    <property type="entry name" value="FAD/NAD(P)-binding domain"/>
    <property type="match status" value="1"/>
</dbReference>
<dbReference type="AlphaFoldDB" id="A0AAV1I6K7"/>
<name>A0AAV1I6K7_9CHLO</name>
<evidence type="ECO:0000259" key="1">
    <source>
        <dbReference type="Pfam" id="PF01593"/>
    </source>
</evidence>
<dbReference type="InterPro" id="IPR050464">
    <property type="entry name" value="Zeta_carotene_desat/Oxidored"/>
</dbReference>
<dbReference type="Proteomes" id="UP001314263">
    <property type="component" value="Unassembled WGS sequence"/>
</dbReference>
<dbReference type="SUPFAM" id="SSF51905">
    <property type="entry name" value="FAD/NAD(P)-binding domain"/>
    <property type="match status" value="1"/>
</dbReference>
<keyword evidence="3" id="KW-1185">Reference proteome</keyword>
<comment type="caution">
    <text evidence="2">The sequence shown here is derived from an EMBL/GenBank/DDBJ whole genome shotgun (WGS) entry which is preliminary data.</text>
</comment>
<protein>
    <recommendedName>
        <fullName evidence="1">Amine oxidase domain-containing protein</fullName>
    </recommendedName>
</protein>
<gene>
    <name evidence="2" type="ORF">CVIRNUC_004739</name>
</gene>
<reference evidence="2 3" key="1">
    <citation type="submission" date="2023-10" db="EMBL/GenBank/DDBJ databases">
        <authorList>
            <person name="Maclean D."/>
            <person name="Macfadyen A."/>
        </authorList>
    </citation>
    <scope>NUCLEOTIDE SEQUENCE [LARGE SCALE GENOMIC DNA]</scope>
</reference>